<evidence type="ECO:0000256" key="6">
    <source>
        <dbReference type="ARBA" id="ARBA00022824"/>
    </source>
</evidence>
<evidence type="ECO:0000256" key="2">
    <source>
        <dbReference type="ARBA" id="ARBA00004687"/>
    </source>
</evidence>
<dbReference type="PANTHER" id="PTHR21072:SF13">
    <property type="entry name" value="GPI TRANSAMIDASE COMPONENT PIG-S"/>
    <property type="match status" value="1"/>
</dbReference>
<feature type="region of interest" description="Disordered" evidence="10">
    <location>
        <begin position="133"/>
        <end position="187"/>
    </location>
</feature>
<dbReference type="GO" id="GO:0042765">
    <property type="term" value="C:GPI-anchor transamidase complex"/>
    <property type="evidence" value="ECO:0007669"/>
    <property type="project" value="InterPro"/>
</dbReference>
<organism evidence="12 13">
    <name type="scientific">Astrephomene gubernaculifera</name>
    <dbReference type="NCBI Taxonomy" id="47775"/>
    <lineage>
        <taxon>Eukaryota</taxon>
        <taxon>Viridiplantae</taxon>
        <taxon>Chlorophyta</taxon>
        <taxon>core chlorophytes</taxon>
        <taxon>Chlorophyceae</taxon>
        <taxon>CS clade</taxon>
        <taxon>Chlamydomonadales</taxon>
        <taxon>Astrephomenaceae</taxon>
        <taxon>Astrephomene</taxon>
    </lineage>
</organism>
<evidence type="ECO:0000256" key="7">
    <source>
        <dbReference type="ARBA" id="ARBA00022989"/>
    </source>
</evidence>
<evidence type="ECO:0000256" key="8">
    <source>
        <dbReference type="ARBA" id="ARBA00023136"/>
    </source>
</evidence>
<dbReference type="Proteomes" id="UP001054857">
    <property type="component" value="Unassembled WGS sequence"/>
</dbReference>
<comment type="subcellular location">
    <subcellularLocation>
        <location evidence="1">Endoplasmic reticulum membrane</location>
        <topology evidence="1">Multi-pass membrane protein</topology>
    </subcellularLocation>
</comment>
<feature type="non-terminal residue" evidence="12">
    <location>
        <position position="816"/>
    </location>
</feature>
<dbReference type="Pfam" id="PF10510">
    <property type="entry name" value="PIG-S"/>
    <property type="match status" value="2"/>
</dbReference>
<feature type="transmembrane region" description="Helical" evidence="11">
    <location>
        <begin position="12"/>
        <end position="31"/>
    </location>
</feature>
<feature type="compositionally biased region" description="Low complexity" evidence="10">
    <location>
        <begin position="161"/>
        <end position="173"/>
    </location>
</feature>
<keyword evidence="7 11" id="KW-1133">Transmembrane helix</keyword>
<dbReference type="PANTHER" id="PTHR21072">
    <property type="entry name" value="GPI TRANSAMIDASE COMPONENT PIG-S"/>
    <property type="match status" value="1"/>
</dbReference>
<evidence type="ECO:0000256" key="5">
    <source>
        <dbReference type="ARBA" id="ARBA00022692"/>
    </source>
</evidence>
<evidence type="ECO:0008006" key="14">
    <source>
        <dbReference type="Google" id="ProtNLM"/>
    </source>
</evidence>
<evidence type="ECO:0000256" key="11">
    <source>
        <dbReference type="SAM" id="Phobius"/>
    </source>
</evidence>
<gene>
    <name evidence="12" type="ORF">Agub_g9883</name>
</gene>
<feature type="compositionally biased region" description="Gly residues" evidence="10">
    <location>
        <begin position="149"/>
        <end position="160"/>
    </location>
</feature>
<sequence>MVSSQAPPSRRRLWASIFVAFYVIIALPVWYRSVRLPRAPLPLPLLEQLEAATAAAAPPGGRTGAAVLLPVTVTAYVVCPASSPGGCPAPSELPLLAELLGAAVLREAGLGGPGREQVPLHVRVMLDAPGRCSASSWSAPSREAADAAGGAGGGEGGGPQAAGSQRQRQQPATQQPPQPPQQARLAGGGVGCLDLAAPASAAALRVVMGAEAREFDDWAAGQLAGQDRPGNYHLFISPDPWMSPNGLPYGVMGRRRTALVRHPSGLKATHGSVIRLAALLAAPAFASYLGGSLPFGGPGSSDGSSTPPPPPLPLNPAAQLHLSFSLCNAHPAPTSQHDSTAPDVASKAAPAAAAASGSRSGERGGGAAAAAAFVWSFATFEAQYIAPVKQLLSPAARLTVSSQVLYFTPGRVNATWDEHRLSFVLPYHQLPSFIDSAWPLDPGRTGLPASAAGGGEVPYDVAAAATPAGSRVISIGEAMVLLTPPLQARVGGRGGGGAAAAAAAAAAALPYLLPPSAAESLPPSVLHFVLYAPQPWQRPLLLLGPEGERAPANSLWVPGWGMLQVLNQVPPADALVAPVGQQAMEEFAVEFLTQLRSLLGLAAARSRLLALGNTAAAAAGSSSSSGDKTAISATNRDNNNNDNSNSSSNNNSSTSSSHSEAVGPVTLLSALRTGLAPWEVDALVRRRVAEDVRAAGATLGSLARLLRQMPTLAVPQHVGSRVRGAAAALQRAMRLAAEGRYQETSRAAQEARAWSEAAFSDPSLSPRLNVPDTHAVGVYLPFCLPAAVPILQALSSELRKWWRERGKGSGRGKGAG</sequence>
<reference evidence="12 13" key="1">
    <citation type="journal article" date="2021" name="Sci. Rep.">
        <title>Genome sequencing of the multicellular alga Astrephomene provides insights into convergent evolution of germ-soma differentiation.</title>
        <authorList>
            <person name="Yamashita S."/>
            <person name="Yamamoto K."/>
            <person name="Matsuzaki R."/>
            <person name="Suzuki S."/>
            <person name="Yamaguchi H."/>
            <person name="Hirooka S."/>
            <person name="Minakuchi Y."/>
            <person name="Miyagishima S."/>
            <person name="Kawachi M."/>
            <person name="Toyoda A."/>
            <person name="Nozaki H."/>
        </authorList>
    </citation>
    <scope>NUCLEOTIDE SEQUENCE [LARGE SCALE GENOMIC DNA]</scope>
    <source>
        <strain evidence="12 13">NIES-4017</strain>
    </source>
</reference>
<keyword evidence="4" id="KW-0337">GPI-anchor biosynthesis</keyword>
<evidence type="ECO:0000256" key="1">
    <source>
        <dbReference type="ARBA" id="ARBA00004477"/>
    </source>
</evidence>
<dbReference type="EMBL" id="BMAR01000021">
    <property type="protein sequence ID" value="GFR48049.1"/>
    <property type="molecule type" value="Genomic_DNA"/>
</dbReference>
<evidence type="ECO:0000313" key="13">
    <source>
        <dbReference type="Proteomes" id="UP001054857"/>
    </source>
</evidence>
<proteinExistence type="inferred from homology"/>
<evidence type="ECO:0000256" key="3">
    <source>
        <dbReference type="ARBA" id="ARBA00005316"/>
    </source>
</evidence>
<protein>
    <recommendedName>
        <fullName evidence="14">GPI transamidase component PIG-S</fullName>
    </recommendedName>
</protein>
<dbReference type="AlphaFoldDB" id="A0AAD3HNL4"/>
<keyword evidence="5 11" id="KW-0812">Transmembrane</keyword>
<keyword evidence="9" id="KW-0325">Glycoprotein</keyword>
<keyword evidence="6" id="KW-0256">Endoplasmic reticulum</keyword>
<accession>A0AAD3HNL4</accession>
<dbReference type="InterPro" id="IPR019540">
    <property type="entry name" value="PtdIno-glycan_biosynth_class_S"/>
</dbReference>
<evidence type="ECO:0000256" key="4">
    <source>
        <dbReference type="ARBA" id="ARBA00022502"/>
    </source>
</evidence>
<evidence type="ECO:0000313" key="12">
    <source>
        <dbReference type="EMBL" id="GFR48049.1"/>
    </source>
</evidence>
<keyword evidence="13" id="KW-1185">Reference proteome</keyword>
<keyword evidence="8 11" id="KW-0472">Membrane</keyword>
<comment type="caution">
    <text evidence="12">The sequence shown here is derived from an EMBL/GenBank/DDBJ whole genome shotgun (WGS) entry which is preliminary data.</text>
</comment>
<dbReference type="GO" id="GO:0006506">
    <property type="term" value="P:GPI anchor biosynthetic process"/>
    <property type="evidence" value="ECO:0007669"/>
    <property type="project" value="UniProtKB-KW"/>
</dbReference>
<evidence type="ECO:0000256" key="9">
    <source>
        <dbReference type="ARBA" id="ARBA00023180"/>
    </source>
</evidence>
<feature type="compositionally biased region" description="Low complexity" evidence="10">
    <location>
        <begin position="618"/>
        <end position="657"/>
    </location>
</feature>
<comment type="pathway">
    <text evidence="2">Glycolipid biosynthesis; glycosylphosphatidylinositol-anchor biosynthesis.</text>
</comment>
<name>A0AAD3HNL4_9CHLO</name>
<feature type="region of interest" description="Disordered" evidence="10">
    <location>
        <begin position="618"/>
        <end position="661"/>
    </location>
</feature>
<comment type="similarity">
    <text evidence="3">Belongs to the PIGS family.</text>
</comment>
<evidence type="ECO:0000256" key="10">
    <source>
        <dbReference type="SAM" id="MobiDB-lite"/>
    </source>
</evidence>
<dbReference type="GO" id="GO:0016255">
    <property type="term" value="P:attachment of GPI anchor to protein"/>
    <property type="evidence" value="ECO:0007669"/>
    <property type="project" value="InterPro"/>
</dbReference>